<feature type="compositionally biased region" description="Basic and acidic residues" evidence="1">
    <location>
        <begin position="83"/>
        <end position="93"/>
    </location>
</feature>
<keyword evidence="2" id="KW-1133">Transmembrane helix</keyword>
<name>A0A163ERL0_PHYB8</name>
<accession>A0A163ERL0</accession>
<evidence type="ECO:0000313" key="4">
    <source>
        <dbReference type="Proteomes" id="UP000077315"/>
    </source>
</evidence>
<feature type="region of interest" description="Disordered" evidence="1">
    <location>
        <begin position="1"/>
        <end position="62"/>
    </location>
</feature>
<feature type="compositionally biased region" description="Low complexity" evidence="1">
    <location>
        <begin position="38"/>
        <end position="47"/>
    </location>
</feature>
<dbReference type="RefSeq" id="XP_018299120.1">
    <property type="nucleotide sequence ID" value="XM_018433557.1"/>
</dbReference>
<feature type="compositionally biased region" description="Acidic residues" evidence="1">
    <location>
        <begin position="27"/>
        <end position="37"/>
    </location>
</feature>
<dbReference type="Proteomes" id="UP000077315">
    <property type="component" value="Unassembled WGS sequence"/>
</dbReference>
<dbReference type="EMBL" id="KV440971">
    <property type="protein sequence ID" value="OAD81080.1"/>
    <property type="molecule type" value="Genomic_DNA"/>
</dbReference>
<keyword evidence="2" id="KW-0472">Membrane</keyword>
<feature type="compositionally biased region" description="Gly residues" evidence="1">
    <location>
        <begin position="48"/>
        <end position="58"/>
    </location>
</feature>
<reference evidence="4" key="1">
    <citation type="submission" date="2015-06" db="EMBL/GenBank/DDBJ databases">
        <title>Expansion of signal transduction pathways in fungi by whole-genome duplication.</title>
        <authorList>
            <consortium name="DOE Joint Genome Institute"/>
            <person name="Corrochano L.M."/>
            <person name="Kuo A."/>
            <person name="Marcet-Houben M."/>
            <person name="Polaino S."/>
            <person name="Salamov A."/>
            <person name="Villalobos J.M."/>
            <person name="Alvarez M.I."/>
            <person name="Avalos J."/>
            <person name="Benito E.P."/>
            <person name="Benoit I."/>
            <person name="Burger G."/>
            <person name="Camino L.P."/>
            <person name="Canovas D."/>
            <person name="Cerda-Olmedo E."/>
            <person name="Cheng J.-F."/>
            <person name="Dominguez A."/>
            <person name="Elias M."/>
            <person name="Eslava A.P."/>
            <person name="Glaser F."/>
            <person name="Grimwood J."/>
            <person name="Gutierrez G."/>
            <person name="Heitman J."/>
            <person name="Henrissat B."/>
            <person name="Iturriaga E.A."/>
            <person name="Lang B.F."/>
            <person name="Lavin J.L."/>
            <person name="Lee S."/>
            <person name="Li W."/>
            <person name="Lindquist E."/>
            <person name="Lopez-Garcia S."/>
            <person name="Luque E.M."/>
            <person name="Marcos A.T."/>
            <person name="Martin J."/>
            <person name="McCluskey K."/>
            <person name="Medina H.R."/>
            <person name="Miralles-Duran A."/>
            <person name="Miyazaki A."/>
            <person name="Munoz-Torres E."/>
            <person name="Oguiza J.A."/>
            <person name="Ohm R."/>
            <person name="Olmedo M."/>
            <person name="Orejas M."/>
            <person name="Ortiz-Castellanos L."/>
            <person name="Pisabarro A.G."/>
            <person name="Rodriguez-Romero J."/>
            <person name="Ruiz-Herrera J."/>
            <person name="Ruiz-Vazquez R."/>
            <person name="Sanz C."/>
            <person name="Schackwitz W."/>
            <person name="Schmutz J."/>
            <person name="Shahriari M."/>
            <person name="Shelest E."/>
            <person name="Silva-Franco F."/>
            <person name="Soanes D."/>
            <person name="Syed K."/>
            <person name="Tagua V.G."/>
            <person name="Talbot N.J."/>
            <person name="Thon M."/>
            <person name="De vries R.P."/>
            <person name="Wiebenga A."/>
            <person name="Yadav J.S."/>
            <person name="Braun E.L."/>
            <person name="Baker S."/>
            <person name="Garre V."/>
            <person name="Horwitz B."/>
            <person name="Torres-Martinez S."/>
            <person name="Idnurm A."/>
            <person name="Herrera-Estrella A."/>
            <person name="Gabaldon T."/>
            <person name="Grigoriev I.V."/>
        </authorList>
    </citation>
    <scope>NUCLEOTIDE SEQUENCE [LARGE SCALE GENOMIC DNA]</scope>
    <source>
        <strain evidence="4">NRRL 1555(-)</strain>
    </source>
</reference>
<evidence type="ECO:0000313" key="3">
    <source>
        <dbReference type="EMBL" id="OAD81080.1"/>
    </source>
</evidence>
<dbReference type="VEuPathDB" id="FungiDB:PHYBLDRAFT_157064"/>
<keyword evidence="4" id="KW-1185">Reference proteome</keyword>
<organism evidence="3 4">
    <name type="scientific">Phycomyces blakesleeanus (strain ATCC 8743b / DSM 1359 / FGSC 10004 / NBRC 33097 / NRRL 1555)</name>
    <dbReference type="NCBI Taxonomy" id="763407"/>
    <lineage>
        <taxon>Eukaryota</taxon>
        <taxon>Fungi</taxon>
        <taxon>Fungi incertae sedis</taxon>
        <taxon>Mucoromycota</taxon>
        <taxon>Mucoromycotina</taxon>
        <taxon>Mucoromycetes</taxon>
        <taxon>Mucorales</taxon>
        <taxon>Phycomycetaceae</taxon>
        <taxon>Phycomyces</taxon>
    </lineage>
</organism>
<keyword evidence="2" id="KW-0812">Transmembrane</keyword>
<dbReference type="AlphaFoldDB" id="A0A163ERL0"/>
<dbReference type="InParanoid" id="A0A163ERL0"/>
<dbReference type="OrthoDB" id="10665847at2759"/>
<evidence type="ECO:0000256" key="1">
    <source>
        <dbReference type="SAM" id="MobiDB-lite"/>
    </source>
</evidence>
<proteinExistence type="predicted"/>
<protein>
    <submittedName>
        <fullName evidence="3">Uncharacterized protein</fullName>
    </submittedName>
</protein>
<evidence type="ECO:0000256" key="2">
    <source>
        <dbReference type="SAM" id="Phobius"/>
    </source>
</evidence>
<feature type="region of interest" description="Disordered" evidence="1">
    <location>
        <begin position="159"/>
        <end position="179"/>
    </location>
</feature>
<feature type="transmembrane region" description="Helical" evidence="2">
    <location>
        <begin position="129"/>
        <end position="149"/>
    </location>
</feature>
<gene>
    <name evidence="3" type="ORF">PHYBLDRAFT_157064</name>
</gene>
<sequence>MDSSTTSTAELEDDGALFNNEKLDTELLMDELIDEGSGESLESPGSDSGAGSGSGAGAGADFDSDVILENDLFEPMDDTDVGTEDKSSFDRLADGIPGNNNKNTNFFPPVDPAGYYDHSATVESANEGVWYPSTSAMLLAMAVLALVLLRLSKAKRWSTTKNETQSLPHHYTNNKPSVD</sequence>
<dbReference type="GeneID" id="28994463"/>
<feature type="region of interest" description="Disordered" evidence="1">
    <location>
        <begin position="74"/>
        <end position="105"/>
    </location>
</feature>